<keyword evidence="4" id="KW-1185">Reference proteome</keyword>
<reference evidence="5" key="1">
    <citation type="submission" date="2016-06" db="UniProtKB">
        <authorList>
            <consortium name="WormBaseParasite"/>
        </authorList>
    </citation>
    <scope>IDENTIFICATION</scope>
</reference>
<dbReference type="EMBL" id="UZAN01042319">
    <property type="protein sequence ID" value="VDP75587.1"/>
    <property type="molecule type" value="Genomic_DNA"/>
</dbReference>
<dbReference type="InterPro" id="IPR004875">
    <property type="entry name" value="DDE_SF_endonuclease_dom"/>
</dbReference>
<dbReference type="OrthoDB" id="10060191at2759"/>
<protein>
    <submittedName>
        <fullName evidence="5">HTH CENPB-type domain-containing protein</fullName>
    </submittedName>
</protein>
<dbReference type="AlphaFoldDB" id="A0A183AES7"/>
<organism evidence="5">
    <name type="scientific">Echinostoma caproni</name>
    <dbReference type="NCBI Taxonomy" id="27848"/>
    <lineage>
        <taxon>Eukaryota</taxon>
        <taxon>Metazoa</taxon>
        <taxon>Spiralia</taxon>
        <taxon>Lophotrochozoa</taxon>
        <taxon>Platyhelminthes</taxon>
        <taxon>Trematoda</taxon>
        <taxon>Digenea</taxon>
        <taxon>Plagiorchiida</taxon>
        <taxon>Echinostomata</taxon>
        <taxon>Echinostomatoidea</taxon>
        <taxon>Echinostomatidae</taxon>
        <taxon>Echinostoma</taxon>
    </lineage>
</organism>
<dbReference type="Pfam" id="PF03184">
    <property type="entry name" value="DDE_1"/>
    <property type="match status" value="1"/>
</dbReference>
<dbReference type="WBParaSite" id="ECPE_0000547501-mRNA-1">
    <property type="protein sequence ID" value="ECPE_0000547501-mRNA-1"/>
    <property type="gene ID" value="ECPE_0000547501"/>
</dbReference>
<gene>
    <name evidence="3" type="ORF">ECPE_LOCUS5462</name>
</gene>
<keyword evidence="1" id="KW-0238">DNA-binding</keyword>
<dbReference type="InterPro" id="IPR050863">
    <property type="entry name" value="CenT-Element_Derived"/>
</dbReference>
<dbReference type="SMART" id="SM00674">
    <property type="entry name" value="CENPB"/>
    <property type="match status" value="1"/>
</dbReference>
<sequence>MTQTAVAKHFGVSRKTVQNVISNRTLLEERSGSGFNRKRCQLKVGQKFDEINNATYQWFIGMREKHGDVPLVEDVICWKAMEFATALGKQGFKASRGWFNCWKNRFGLSSNKQTSAKRTSNNSQEETIVSFLKEFHNLKTKYTEADIFNAEETTLYYHILPEGVHTFSSGAEGSKARLTVVLCCSASGDKLPPWIIGKSENPRCFDAVDRTSIPCTYRSSERALMTCSLWLDWLTELDERMMRQKRNILLIVDNMALEQIGAHLTNVKLLLVPSSCMLVAQPMHHGIIWSFKNLYRTMLLNFFISGMEENIQQYLMKRLDILKAMHFIRCAWSELQSSIIANSFVKAGLVTRLSVNSSQTLTFVSECLGSYETIDDKLLRNELNEYGEKSNLKLEEDDEEQRALCDVKRRKLSETEDDLEFPEELTLLPPTATEVMHGIQTLKVYALMRPDTPPELMEYLIRLSSVLMKEIERENKSE</sequence>
<dbReference type="PROSITE" id="PS51253">
    <property type="entry name" value="HTH_CENPB"/>
    <property type="match status" value="1"/>
</dbReference>
<evidence type="ECO:0000313" key="4">
    <source>
        <dbReference type="Proteomes" id="UP000272942"/>
    </source>
</evidence>
<dbReference type="InterPro" id="IPR006600">
    <property type="entry name" value="HTH_CenpB_DNA-bd_dom"/>
</dbReference>
<dbReference type="PANTHER" id="PTHR19303:SF73">
    <property type="entry name" value="PROTEIN PDC2"/>
    <property type="match status" value="1"/>
</dbReference>
<dbReference type="Gene3D" id="1.10.10.60">
    <property type="entry name" value="Homeodomain-like"/>
    <property type="match status" value="1"/>
</dbReference>
<evidence type="ECO:0000256" key="1">
    <source>
        <dbReference type="ARBA" id="ARBA00023125"/>
    </source>
</evidence>
<evidence type="ECO:0000313" key="3">
    <source>
        <dbReference type="EMBL" id="VDP75587.1"/>
    </source>
</evidence>
<dbReference type="Pfam" id="PF03221">
    <property type="entry name" value="HTH_Tnp_Tc5"/>
    <property type="match status" value="1"/>
</dbReference>
<reference evidence="3 4" key="2">
    <citation type="submission" date="2018-11" db="EMBL/GenBank/DDBJ databases">
        <authorList>
            <consortium name="Pathogen Informatics"/>
        </authorList>
    </citation>
    <scope>NUCLEOTIDE SEQUENCE [LARGE SCALE GENOMIC DNA]</scope>
    <source>
        <strain evidence="3 4">Egypt</strain>
    </source>
</reference>
<dbReference type="SUPFAM" id="SSF46689">
    <property type="entry name" value="Homeodomain-like"/>
    <property type="match status" value="1"/>
</dbReference>
<dbReference type="GO" id="GO:0005634">
    <property type="term" value="C:nucleus"/>
    <property type="evidence" value="ECO:0007669"/>
    <property type="project" value="TreeGrafter"/>
</dbReference>
<dbReference type="GO" id="GO:0003677">
    <property type="term" value="F:DNA binding"/>
    <property type="evidence" value="ECO:0007669"/>
    <property type="project" value="UniProtKB-KW"/>
</dbReference>
<dbReference type="Proteomes" id="UP000272942">
    <property type="component" value="Unassembled WGS sequence"/>
</dbReference>
<evidence type="ECO:0000259" key="2">
    <source>
        <dbReference type="PROSITE" id="PS51253"/>
    </source>
</evidence>
<feature type="domain" description="HTH CENPB-type" evidence="2">
    <location>
        <begin position="39"/>
        <end position="112"/>
    </location>
</feature>
<dbReference type="InterPro" id="IPR009057">
    <property type="entry name" value="Homeodomain-like_sf"/>
</dbReference>
<evidence type="ECO:0000313" key="5">
    <source>
        <dbReference type="WBParaSite" id="ECPE_0000547501-mRNA-1"/>
    </source>
</evidence>
<proteinExistence type="predicted"/>
<name>A0A183AES7_9TREM</name>
<accession>A0A183AES7</accession>
<dbReference type="PANTHER" id="PTHR19303">
    <property type="entry name" value="TRANSPOSON"/>
    <property type="match status" value="1"/>
</dbReference>